<dbReference type="SUPFAM" id="SSF144091">
    <property type="entry name" value="Rhomboid-like"/>
    <property type="match status" value="1"/>
</dbReference>
<dbReference type="PANTHER" id="PTHR45840:SF2">
    <property type="entry name" value="PROTEIN RHOMBOID-RELATED"/>
    <property type="match status" value="1"/>
</dbReference>
<dbReference type="InterPro" id="IPR051739">
    <property type="entry name" value="Rhomboid_IM_Serine_Proteases"/>
</dbReference>
<dbReference type="InterPro" id="IPR022764">
    <property type="entry name" value="Peptidase_S54_rhomboid_dom"/>
</dbReference>
<feature type="transmembrane region" description="Helical" evidence="7">
    <location>
        <begin position="180"/>
        <end position="205"/>
    </location>
</feature>
<feature type="transmembrane region" description="Helical" evidence="7">
    <location>
        <begin position="272"/>
        <end position="290"/>
    </location>
</feature>
<evidence type="ECO:0000256" key="5">
    <source>
        <dbReference type="ARBA" id="ARBA00023136"/>
    </source>
</evidence>
<feature type="domain" description="Peptidase S54 rhomboid" evidence="8">
    <location>
        <begin position="175"/>
        <end position="315"/>
    </location>
</feature>
<dbReference type="Pfam" id="PF01694">
    <property type="entry name" value="Rhomboid"/>
    <property type="match status" value="1"/>
</dbReference>
<keyword evidence="10" id="KW-1185">Reference proteome</keyword>
<feature type="transmembrane region" description="Helical" evidence="7">
    <location>
        <begin position="113"/>
        <end position="133"/>
    </location>
</feature>
<feature type="transmembrane region" description="Helical" evidence="7">
    <location>
        <begin position="241"/>
        <end position="260"/>
    </location>
</feature>
<evidence type="ECO:0000256" key="4">
    <source>
        <dbReference type="ARBA" id="ARBA00022989"/>
    </source>
</evidence>
<dbReference type="EMBL" id="BRYB01000264">
    <property type="protein sequence ID" value="GMI26600.1"/>
    <property type="molecule type" value="Genomic_DNA"/>
</dbReference>
<sequence length="411" mass="44046">MPFWKSKPAPGKAPLIDPDPESASDAGYQLSLDPAPSDVSRLSLSSAPPSKGLYQPQVPKPARGPRLRLASGAYAKAPAQAPAQPAAKPPEAGWGGGRFGYENPDYNSSPRSFPFFILAVTLVEIALYLAYVVPKDSWSSPSTWSEAADFSAIGAPPSLWLMTVSPFSACENLHFELWRYASYILVHASISHLVGNVVMQLLIGIGLERVHGSLRVALLYTLSGVAGAANVVMFVPRSTVVGASGAIYGLMGVTLANVVVNWDVMPNRWWRLLFSAVLVAQDAVLYFVAYDPFTSYCAHAGGFAVGFLMGLFVLKNIVKQRWELGLAVVAAVLCVAGVCGWSVWYWIHPIAEAAIPADRAATCCTNILRYGVPVEGSANDDYVCVENAGLYASDTGELWTVIGGEWGLEDE</sequence>
<organism evidence="9 10">
    <name type="scientific">Tetraparma gracilis</name>
    <dbReference type="NCBI Taxonomy" id="2962635"/>
    <lineage>
        <taxon>Eukaryota</taxon>
        <taxon>Sar</taxon>
        <taxon>Stramenopiles</taxon>
        <taxon>Ochrophyta</taxon>
        <taxon>Bolidophyceae</taxon>
        <taxon>Parmales</taxon>
        <taxon>Triparmaceae</taxon>
        <taxon>Tetraparma</taxon>
    </lineage>
</organism>
<feature type="transmembrane region" description="Helical" evidence="7">
    <location>
        <begin position="217"/>
        <end position="235"/>
    </location>
</feature>
<comment type="subcellular location">
    <subcellularLocation>
        <location evidence="1">Membrane</location>
        <topology evidence="1">Multi-pass membrane protein</topology>
    </subcellularLocation>
</comment>
<dbReference type="InterPro" id="IPR035952">
    <property type="entry name" value="Rhomboid-like_sf"/>
</dbReference>
<dbReference type="PANTHER" id="PTHR45840">
    <property type="entry name" value="RHOMBOID-RELATED PROTEIN"/>
    <property type="match status" value="1"/>
</dbReference>
<proteinExistence type="inferred from homology"/>
<reference evidence="9 10" key="1">
    <citation type="journal article" date="2023" name="Commun. Biol.">
        <title>Genome analysis of Parmales, the sister group of diatoms, reveals the evolutionary specialization of diatoms from phago-mixotrophs to photoautotrophs.</title>
        <authorList>
            <person name="Ban H."/>
            <person name="Sato S."/>
            <person name="Yoshikawa S."/>
            <person name="Yamada K."/>
            <person name="Nakamura Y."/>
            <person name="Ichinomiya M."/>
            <person name="Sato N."/>
            <person name="Blanc-Mathieu R."/>
            <person name="Endo H."/>
            <person name="Kuwata A."/>
            <person name="Ogata H."/>
        </authorList>
    </citation>
    <scope>NUCLEOTIDE SEQUENCE [LARGE SCALE GENOMIC DNA]</scope>
</reference>
<keyword evidence="4 7" id="KW-1133">Transmembrane helix</keyword>
<name>A0ABQ6MHT6_9STRA</name>
<keyword evidence="3 7" id="KW-0812">Transmembrane</keyword>
<feature type="transmembrane region" description="Helical" evidence="7">
    <location>
        <begin position="296"/>
        <end position="314"/>
    </location>
</feature>
<dbReference type="Gene3D" id="1.20.1540.10">
    <property type="entry name" value="Rhomboid-like"/>
    <property type="match status" value="1"/>
</dbReference>
<gene>
    <name evidence="9" type="ORF">TeGR_g6100</name>
</gene>
<evidence type="ECO:0000259" key="8">
    <source>
        <dbReference type="Pfam" id="PF01694"/>
    </source>
</evidence>
<feature type="region of interest" description="Disordered" evidence="6">
    <location>
        <begin position="1"/>
        <end position="65"/>
    </location>
</feature>
<dbReference type="Proteomes" id="UP001165060">
    <property type="component" value="Unassembled WGS sequence"/>
</dbReference>
<evidence type="ECO:0000313" key="9">
    <source>
        <dbReference type="EMBL" id="GMI26600.1"/>
    </source>
</evidence>
<evidence type="ECO:0000256" key="6">
    <source>
        <dbReference type="SAM" id="MobiDB-lite"/>
    </source>
</evidence>
<feature type="transmembrane region" description="Helical" evidence="7">
    <location>
        <begin position="326"/>
        <end position="347"/>
    </location>
</feature>
<evidence type="ECO:0000256" key="2">
    <source>
        <dbReference type="ARBA" id="ARBA00009045"/>
    </source>
</evidence>
<comment type="similarity">
    <text evidence="2">Belongs to the peptidase S54 family.</text>
</comment>
<comment type="caution">
    <text evidence="9">The sequence shown here is derived from an EMBL/GenBank/DDBJ whole genome shotgun (WGS) entry which is preliminary data.</text>
</comment>
<protein>
    <recommendedName>
        <fullName evidence="8">Peptidase S54 rhomboid domain-containing protein</fullName>
    </recommendedName>
</protein>
<evidence type="ECO:0000256" key="1">
    <source>
        <dbReference type="ARBA" id="ARBA00004141"/>
    </source>
</evidence>
<keyword evidence="5 7" id="KW-0472">Membrane</keyword>
<evidence type="ECO:0000256" key="7">
    <source>
        <dbReference type="SAM" id="Phobius"/>
    </source>
</evidence>
<accession>A0ABQ6MHT6</accession>
<evidence type="ECO:0000256" key="3">
    <source>
        <dbReference type="ARBA" id="ARBA00022692"/>
    </source>
</evidence>
<evidence type="ECO:0000313" key="10">
    <source>
        <dbReference type="Proteomes" id="UP001165060"/>
    </source>
</evidence>